<dbReference type="EMBL" id="CP015243">
    <property type="protein sequence ID" value="ANF58796.1"/>
    <property type="molecule type" value="Genomic_DNA"/>
</dbReference>
<proteinExistence type="predicted"/>
<evidence type="ECO:0000256" key="1">
    <source>
        <dbReference type="SAM" id="Phobius"/>
    </source>
</evidence>
<name>A0A172YI01_9GAMM</name>
<evidence type="ECO:0000313" key="3">
    <source>
        <dbReference type="Proteomes" id="UP000077875"/>
    </source>
</evidence>
<gene>
    <name evidence="2" type="ORF">A5892_16090</name>
</gene>
<reference evidence="2 3" key="1">
    <citation type="submission" date="2016-04" db="EMBL/GenBank/DDBJ databases">
        <title>Complete Genome Sequence of Halotalea alkalilenta IHB B 13600.</title>
        <authorList>
            <person name="Swarnkar M.K."/>
            <person name="Sharma A."/>
            <person name="Kaushal K."/>
            <person name="Soni R."/>
            <person name="Rana S."/>
            <person name="Singh A.K."/>
            <person name="Gulati A."/>
        </authorList>
    </citation>
    <scope>NUCLEOTIDE SEQUENCE [LARGE SCALE GENOMIC DNA]</scope>
    <source>
        <strain evidence="2 3">IHB B 13600</strain>
    </source>
</reference>
<dbReference type="Proteomes" id="UP000077875">
    <property type="component" value="Chromosome"/>
</dbReference>
<accession>A0A172YI01</accession>
<evidence type="ECO:0008006" key="4">
    <source>
        <dbReference type="Google" id="ProtNLM"/>
    </source>
</evidence>
<feature type="transmembrane region" description="Helical" evidence="1">
    <location>
        <begin position="49"/>
        <end position="70"/>
    </location>
</feature>
<sequence>MTSLGQPAAAGDEFFSEPRRNLVILGIGLSVLLAGAVTILVVSAREQRLLEALPLVLVMAAWAALLAHHLHRRKRCTPALRLERERLRYMGGSLFSPRMISLRFDEIECLERGGHVTNVRLRLNHGRHRARVVPIGMLARADRRRFVEALKTRVPTCPPRERRKA</sequence>
<evidence type="ECO:0000313" key="2">
    <source>
        <dbReference type="EMBL" id="ANF58796.1"/>
    </source>
</evidence>
<feature type="transmembrane region" description="Helical" evidence="1">
    <location>
        <begin position="22"/>
        <end position="42"/>
    </location>
</feature>
<protein>
    <recommendedName>
        <fullName evidence="4">DUF304 domain-containing protein</fullName>
    </recommendedName>
</protein>
<dbReference type="KEGG" id="haa:A5892_16090"/>
<dbReference type="AlphaFoldDB" id="A0A172YI01"/>
<keyword evidence="1" id="KW-0812">Transmembrane</keyword>
<keyword evidence="1" id="KW-1133">Transmembrane helix</keyword>
<organism evidence="2 3">
    <name type="scientific">Halotalea alkalilenta</name>
    <dbReference type="NCBI Taxonomy" id="376489"/>
    <lineage>
        <taxon>Bacteria</taxon>
        <taxon>Pseudomonadati</taxon>
        <taxon>Pseudomonadota</taxon>
        <taxon>Gammaproteobacteria</taxon>
        <taxon>Oceanospirillales</taxon>
        <taxon>Halomonadaceae</taxon>
        <taxon>Halotalea</taxon>
    </lineage>
</organism>
<keyword evidence="1" id="KW-0472">Membrane</keyword>
<keyword evidence="3" id="KW-1185">Reference proteome</keyword>
<dbReference type="RefSeq" id="WP_064123651.1">
    <property type="nucleotide sequence ID" value="NZ_CP015243.1"/>
</dbReference>